<dbReference type="Proteomes" id="UP000542342">
    <property type="component" value="Unassembled WGS sequence"/>
</dbReference>
<gene>
    <name evidence="3" type="ORF">H0921_09080</name>
</gene>
<comment type="caution">
    <text evidence="3">The sequence shown here is derived from an EMBL/GenBank/DDBJ whole genome shotgun (WGS) entry which is preliminary data.</text>
</comment>
<name>A0A7V8VE06_9BACT</name>
<keyword evidence="2" id="KW-0732">Signal</keyword>
<sequence length="74" mass="8017">MRLKFWYLLASLVGLLTPQQVMSQNPTSSTAWRDPPPSAPAGNPLLGLLIIAGITLIAIFIIWLISRADDTSPS</sequence>
<feature type="signal peptide" evidence="2">
    <location>
        <begin position="1"/>
        <end position="23"/>
    </location>
</feature>
<feature type="transmembrane region" description="Helical" evidence="1">
    <location>
        <begin position="47"/>
        <end position="65"/>
    </location>
</feature>
<keyword evidence="1" id="KW-0812">Transmembrane</keyword>
<dbReference type="AlphaFoldDB" id="A0A7V8VE06"/>
<dbReference type="RefSeq" id="WP_194537749.1">
    <property type="nucleotide sequence ID" value="NZ_JACEFB010000005.1"/>
</dbReference>
<reference evidence="3 4" key="1">
    <citation type="submission" date="2020-07" db="EMBL/GenBank/DDBJ databases">
        <title>Thermogemmata thermophila gen. nov., sp. nov., a novel moderate thermophilic planctomycete from a Kamchatka hot spring.</title>
        <authorList>
            <person name="Elcheninov A.G."/>
            <person name="Podosokorskaya O.A."/>
            <person name="Kovaleva O.L."/>
            <person name="Novikov A."/>
            <person name="Bonch-Osmolovskaya E.A."/>
            <person name="Toshchakov S.V."/>
            <person name="Kublanov I.V."/>
        </authorList>
    </citation>
    <scope>NUCLEOTIDE SEQUENCE [LARGE SCALE GENOMIC DNA]</scope>
    <source>
        <strain evidence="3 4">2918</strain>
    </source>
</reference>
<organism evidence="3 4">
    <name type="scientific">Thermogemmata fonticola</name>
    <dbReference type="NCBI Taxonomy" id="2755323"/>
    <lineage>
        <taxon>Bacteria</taxon>
        <taxon>Pseudomonadati</taxon>
        <taxon>Planctomycetota</taxon>
        <taxon>Planctomycetia</taxon>
        <taxon>Gemmatales</taxon>
        <taxon>Gemmataceae</taxon>
        <taxon>Thermogemmata</taxon>
    </lineage>
</organism>
<proteinExistence type="predicted"/>
<evidence type="ECO:0000256" key="2">
    <source>
        <dbReference type="SAM" id="SignalP"/>
    </source>
</evidence>
<protein>
    <submittedName>
        <fullName evidence="3">Uncharacterized protein</fullName>
    </submittedName>
</protein>
<keyword evidence="1" id="KW-0472">Membrane</keyword>
<evidence type="ECO:0000313" key="3">
    <source>
        <dbReference type="EMBL" id="MBA2226310.1"/>
    </source>
</evidence>
<dbReference type="EMBL" id="JACEFB010000005">
    <property type="protein sequence ID" value="MBA2226310.1"/>
    <property type="molecule type" value="Genomic_DNA"/>
</dbReference>
<feature type="chain" id="PRO_5030601574" evidence="2">
    <location>
        <begin position="24"/>
        <end position="74"/>
    </location>
</feature>
<evidence type="ECO:0000256" key="1">
    <source>
        <dbReference type="SAM" id="Phobius"/>
    </source>
</evidence>
<evidence type="ECO:0000313" key="4">
    <source>
        <dbReference type="Proteomes" id="UP000542342"/>
    </source>
</evidence>
<accession>A0A7V8VE06</accession>
<keyword evidence="1" id="KW-1133">Transmembrane helix</keyword>
<keyword evidence="4" id="KW-1185">Reference proteome</keyword>